<keyword evidence="2" id="KW-1133">Transmembrane helix</keyword>
<protein>
    <submittedName>
        <fullName evidence="3">Uncharacterized protein</fullName>
    </submittedName>
</protein>
<name>A0A371Z1Z8_9PROT</name>
<dbReference type="RefSeq" id="WP_116702409.1">
    <property type="nucleotide sequence ID" value="NZ_QUWV01000041.1"/>
</dbReference>
<dbReference type="AlphaFoldDB" id="A0A371Z1Z8"/>
<sequence>MAQDEERREQIGKLIWIGIMVVGTLIMGFIMLRNELHALVTENEAPRPAATAPAAPDAPQATPPRQDAQPANP</sequence>
<evidence type="ECO:0000313" key="4">
    <source>
        <dbReference type="Proteomes" id="UP000262371"/>
    </source>
</evidence>
<dbReference type="EMBL" id="QUWV01000041">
    <property type="protein sequence ID" value="RFD20510.1"/>
    <property type="molecule type" value="Genomic_DNA"/>
</dbReference>
<keyword evidence="4" id="KW-1185">Reference proteome</keyword>
<keyword evidence="2" id="KW-0472">Membrane</keyword>
<organism evidence="3 4">
    <name type="scientific">Komagataeibacter melaceti</name>
    <dbReference type="NCBI Taxonomy" id="2766577"/>
    <lineage>
        <taxon>Bacteria</taxon>
        <taxon>Pseudomonadati</taxon>
        <taxon>Pseudomonadota</taxon>
        <taxon>Alphaproteobacteria</taxon>
        <taxon>Acetobacterales</taxon>
        <taxon>Acetobacteraceae</taxon>
        <taxon>Komagataeibacter</taxon>
    </lineage>
</organism>
<reference evidence="3 4" key="1">
    <citation type="submission" date="2018-08" db="EMBL/GenBank/DDBJ databases">
        <title>Komagataeibacter sp. AV 382.</title>
        <authorList>
            <person name="Skraban J."/>
            <person name="Trcek J."/>
        </authorList>
    </citation>
    <scope>NUCLEOTIDE SEQUENCE [LARGE SCALE GENOMIC DNA]</scope>
    <source>
        <strain evidence="3 4">AV 382</strain>
    </source>
</reference>
<feature type="transmembrane region" description="Helical" evidence="2">
    <location>
        <begin position="14"/>
        <end position="32"/>
    </location>
</feature>
<accession>A0A371Z1Z8</accession>
<evidence type="ECO:0000313" key="3">
    <source>
        <dbReference type="EMBL" id="RFD20510.1"/>
    </source>
</evidence>
<dbReference type="Proteomes" id="UP000262371">
    <property type="component" value="Unassembled WGS sequence"/>
</dbReference>
<gene>
    <name evidence="3" type="ORF">DY926_05295</name>
</gene>
<feature type="compositionally biased region" description="Low complexity" evidence="1">
    <location>
        <begin position="46"/>
        <end position="73"/>
    </location>
</feature>
<proteinExistence type="predicted"/>
<dbReference type="OrthoDB" id="7283483at2"/>
<keyword evidence="2" id="KW-0812">Transmembrane</keyword>
<comment type="caution">
    <text evidence="3">The sequence shown here is derived from an EMBL/GenBank/DDBJ whole genome shotgun (WGS) entry which is preliminary data.</text>
</comment>
<feature type="region of interest" description="Disordered" evidence="1">
    <location>
        <begin position="44"/>
        <end position="73"/>
    </location>
</feature>
<evidence type="ECO:0000256" key="1">
    <source>
        <dbReference type="SAM" id="MobiDB-lite"/>
    </source>
</evidence>
<evidence type="ECO:0000256" key="2">
    <source>
        <dbReference type="SAM" id="Phobius"/>
    </source>
</evidence>